<organism evidence="1 2">
    <name type="scientific">Fusarium keratoplasticum</name>
    <dbReference type="NCBI Taxonomy" id="1328300"/>
    <lineage>
        <taxon>Eukaryota</taxon>
        <taxon>Fungi</taxon>
        <taxon>Dikarya</taxon>
        <taxon>Ascomycota</taxon>
        <taxon>Pezizomycotina</taxon>
        <taxon>Sordariomycetes</taxon>
        <taxon>Hypocreomycetidae</taxon>
        <taxon>Hypocreales</taxon>
        <taxon>Nectriaceae</taxon>
        <taxon>Fusarium</taxon>
        <taxon>Fusarium solani species complex</taxon>
    </lineage>
</organism>
<sequence>MLRRSVTSLPGRLITQRGILYRAGSLSLPGRFFHTSLTHNVVKPYLLADIGEGITECQIIKWFVKAGDKVQQFDPICEVQSDKASVEITSRYDGTIKKINYEVDDMAAVGAPLMDIEVDDNDDPTADAKPSSSPIDEVNSAGSIQPLDKLAVVAEQIAFPSTPDPATQQQSQPASSTPKNCGTMLPSVRHLLKQHNIDLSEVTGTGKGGRVLKEDVQKHLAAKSSHDSTGVQQTRTTTLPEDFVVPLTPVQNQMYQSMTQSLSIPHFLYTQTVDVTDLTSLRKQFLSNPKALAQLTANGAKKLSPLPFIIKALSQAVTKYPTLNSSLVHETGAKPQLALKGSHNIGIAMDTPKGLVVPVIKNVQGHSIISLAAEVERLSALAKEGRLSPESMKGATMLVSNIGSIGGQVVAPIIMSPMVMILAVGRSQKVPAFETGEDGARQLVEKEQAVFSWSADHRVLDGATVARCAEEMAFWLENVNMLGLFSS</sequence>
<dbReference type="EMBL" id="CM046510">
    <property type="protein sequence ID" value="KAI8660072.1"/>
    <property type="molecule type" value="Genomic_DNA"/>
</dbReference>
<comment type="caution">
    <text evidence="1">The sequence shown here is derived from an EMBL/GenBank/DDBJ whole genome shotgun (WGS) entry which is preliminary data.</text>
</comment>
<reference evidence="1" key="1">
    <citation type="submission" date="2022-06" db="EMBL/GenBank/DDBJ databases">
        <title>Fusarium solani species complex genomes reveal bases of compartmentalisation and animal pathogenesis.</title>
        <authorList>
            <person name="Tsai I.J."/>
        </authorList>
    </citation>
    <scope>NUCLEOTIDE SEQUENCE</scope>
    <source>
        <strain evidence="1">Fu6.1</strain>
    </source>
</reference>
<accession>A0ACC0QLB9</accession>
<gene>
    <name evidence="1" type="ORF">NCS57_00983600</name>
</gene>
<evidence type="ECO:0000313" key="2">
    <source>
        <dbReference type="Proteomes" id="UP001065298"/>
    </source>
</evidence>
<evidence type="ECO:0000313" key="1">
    <source>
        <dbReference type="EMBL" id="KAI8660072.1"/>
    </source>
</evidence>
<keyword evidence="1" id="KW-0670">Pyruvate</keyword>
<protein>
    <submittedName>
        <fullName evidence="1">Dihydrolipoamide acetyltransferase component of pyruvate dehydrogenase complex</fullName>
    </submittedName>
</protein>
<keyword evidence="2" id="KW-1185">Reference proteome</keyword>
<proteinExistence type="predicted"/>
<dbReference type="Proteomes" id="UP001065298">
    <property type="component" value="Chromosome 8"/>
</dbReference>
<name>A0ACC0QLB9_9HYPO</name>